<proteinExistence type="inferred from homology"/>
<dbReference type="Pfam" id="PF21002">
    <property type="entry name" value="TMEM106_N"/>
    <property type="match status" value="1"/>
</dbReference>
<feature type="transmembrane region" description="Helical" evidence="7">
    <location>
        <begin position="72"/>
        <end position="93"/>
    </location>
</feature>
<reference evidence="10 11" key="1">
    <citation type="submission" date="2013-11" db="EMBL/GenBank/DDBJ databases">
        <title>The Damaraland mole rat (Fukomys damarensis) genome and evolution of African mole rats.</title>
        <authorList>
            <person name="Gladyshev V.N."/>
            <person name="Fang X."/>
        </authorList>
    </citation>
    <scope>NUCLEOTIDE SEQUENCE [LARGE SCALE GENOMIC DNA]</scope>
    <source>
        <tissue evidence="10">Liver</tissue>
    </source>
</reference>
<dbReference type="OrthoDB" id="508875at2759"/>
<dbReference type="PANTHER" id="PTHR28556:SF3">
    <property type="entry name" value="TRANSMEMBRANE PROTEIN 106A"/>
    <property type="match status" value="1"/>
</dbReference>
<dbReference type="OMA" id="CSYLCHS"/>
<evidence type="ECO:0000256" key="6">
    <source>
        <dbReference type="SAM" id="MobiDB-lite"/>
    </source>
</evidence>
<evidence type="ECO:0000259" key="9">
    <source>
        <dbReference type="Pfam" id="PF21002"/>
    </source>
</evidence>
<name>A0A091D4X1_FUKDA</name>
<dbReference type="AlphaFoldDB" id="A0A091D4X1"/>
<evidence type="ECO:0000259" key="8">
    <source>
        <dbReference type="Pfam" id="PF07092"/>
    </source>
</evidence>
<evidence type="ECO:0000256" key="3">
    <source>
        <dbReference type="ARBA" id="ARBA00022692"/>
    </source>
</evidence>
<keyword evidence="5 7" id="KW-0472">Membrane</keyword>
<evidence type="ECO:0000256" key="4">
    <source>
        <dbReference type="ARBA" id="ARBA00022989"/>
    </source>
</evidence>
<comment type="similarity">
    <text evidence="2">Belongs to the TMEM106 family.</text>
</comment>
<keyword evidence="11" id="KW-1185">Reference proteome</keyword>
<keyword evidence="4 7" id="KW-1133">Transmembrane helix</keyword>
<comment type="subcellular location">
    <subcellularLocation>
        <location evidence="1">Endomembrane system</location>
    </subcellularLocation>
</comment>
<evidence type="ECO:0000256" key="7">
    <source>
        <dbReference type="SAM" id="Phobius"/>
    </source>
</evidence>
<evidence type="ECO:0000313" key="10">
    <source>
        <dbReference type="EMBL" id="KFO25275.1"/>
    </source>
</evidence>
<protein>
    <submittedName>
        <fullName evidence="10">Transmembrane protein 106A</fullName>
    </submittedName>
</protein>
<dbReference type="GO" id="GO:0012505">
    <property type="term" value="C:endomembrane system"/>
    <property type="evidence" value="ECO:0007669"/>
    <property type="project" value="UniProtKB-SubCell"/>
</dbReference>
<organism evidence="10 11">
    <name type="scientific">Fukomys damarensis</name>
    <name type="common">Damaraland mole rat</name>
    <name type="synonym">Cryptomys damarensis</name>
    <dbReference type="NCBI Taxonomy" id="885580"/>
    <lineage>
        <taxon>Eukaryota</taxon>
        <taxon>Metazoa</taxon>
        <taxon>Chordata</taxon>
        <taxon>Craniata</taxon>
        <taxon>Vertebrata</taxon>
        <taxon>Euteleostomi</taxon>
        <taxon>Mammalia</taxon>
        <taxon>Eutheria</taxon>
        <taxon>Euarchontoglires</taxon>
        <taxon>Glires</taxon>
        <taxon>Rodentia</taxon>
        <taxon>Hystricomorpha</taxon>
        <taxon>Bathyergidae</taxon>
        <taxon>Fukomys</taxon>
    </lineage>
</organism>
<dbReference type="EMBL" id="KN123381">
    <property type="protein sequence ID" value="KFO25275.1"/>
    <property type="molecule type" value="Genomic_DNA"/>
</dbReference>
<dbReference type="InterPro" id="IPR009790">
    <property type="entry name" value="TMEM106"/>
</dbReference>
<dbReference type="Proteomes" id="UP000028990">
    <property type="component" value="Unassembled WGS sequence"/>
</dbReference>
<evidence type="ECO:0000256" key="2">
    <source>
        <dbReference type="ARBA" id="ARBA00008111"/>
    </source>
</evidence>
<evidence type="ECO:0000313" key="11">
    <source>
        <dbReference type="Proteomes" id="UP000028990"/>
    </source>
</evidence>
<feature type="region of interest" description="Disordered" evidence="6">
    <location>
        <begin position="1"/>
        <end position="35"/>
    </location>
</feature>
<gene>
    <name evidence="10" type="ORF">H920_13360</name>
</gene>
<accession>A0A091D4X1</accession>
<evidence type="ECO:0000256" key="5">
    <source>
        <dbReference type="ARBA" id="ARBA00023136"/>
    </source>
</evidence>
<dbReference type="STRING" id="885580.ENSFDAP00000018475"/>
<dbReference type="InterPro" id="IPR048511">
    <property type="entry name" value="TMEM106_N"/>
</dbReference>
<dbReference type="InterPro" id="IPR048509">
    <property type="entry name" value="TMEM106_C"/>
</dbReference>
<keyword evidence="3 7" id="KW-0812">Transmembrane</keyword>
<dbReference type="Pfam" id="PF07092">
    <property type="entry name" value="TMEM106"/>
    <property type="match status" value="1"/>
</dbReference>
<evidence type="ECO:0000256" key="1">
    <source>
        <dbReference type="ARBA" id="ARBA00004308"/>
    </source>
</evidence>
<dbReference type="PANTHER" id="PTHR28556">
    <property type="entry name" value="TRANSMEMBRANE PROTEIN 106B"/>
    <property type="match status" value="1"/>
</dbReference>
<feature type="domain" description="Transmembrane protein 106 C-terminal" evidence="8">
    <location>
        <begin position="94"/>
        <end position="227"/>
    </location>
</feature>
<sequence length="236" mass="25919">MGEAFSQPGSRGGAERRPLLSPREPGQGAGRGSFVPCPTCRGSGEIPQEREKQLVALIPYGDQRLEPRRTKLFVFLAVLLCLVTAGFAFFFLFPRSISVHPAGLNSSTVAFDKATIHLNATSVLNISNPNYCPVTVTQLTVQALHVSLLVGQLSESLLLPISPLASDQVLYTMASRISDETTYKICTWPEIKVHYVVLHIQGTLTTSYLGHEDQHSFEGSEYVDCRRGRVLELHPP</sequence>
<feature type="domain" description="Transmembrane protein 106 N-terminal" evidence="9">
    <location>
        <begin position="27"/>
        <end position="71"/>
    </location>
</feature>